<comment type="caution">
    <text evidence="2">The sequence shown here is derived from an EMBL/GenBank/DDBJ whole genome shotgun (WGS) entry which is preliminary data.</text>
</comment>
<keyword evidence="3" id="KW-1185">Reference proteome</keyword>
<reference evidence="2 3" key="1">
    <citation type="submission" date="2020-09" db="EMBL/GenBank/DDBJ databases">
        <title>De no assembly of potato wild relative species, Solanum commersonii.</title>
        <authorList>
            <person name="Cho K."/>
        </authorList>
    </citation>
    <scope>NUCLEOTIDE SEQUENCE [LARGE SCALE GENOMIC DNA]</scope>
    <source>
        <strain evidence="2">LZ3.2</strain>
        <tissue evidence="2">Leaf</tissue>
    </source>
</reference>
<accession>A0A9J5W601</accession>
<organism evidence="2 3">
    <name type="scientific">Solanum commersonii</name>
    <name type="common">Commerson's wild potato</name>
    <name type="synonym">Commerson's nightshade</name>
    <dbReference type="NCBI Taxonomy" id="4109"/>
    <lineage>
        <taxon>Eukaryota</taxon>
        <taxon>Viridiplantae</taxon>
        <taxon>Streptophyta</taxon>
        <taxon>Embryophyta</taxon>
        <taxon>Tracheophyta</taxon>
        <taxon>Spermatophyta</taxon>
        <taxon>Magnoliopsida</taxon>
        <taxon>eudicotyledons</taxon>
        <taxon>Gunneridae</taxon>
        <taxon>Pentapetalae</taxon>
        <taxon>asterids</taxon>
        <taxon>lamiids</taxon>
        <taxon>Solanales</taxon>
        <taxon>Solanaceae</taxon>
        <taxon>Solanoideae</taxon>
        <taxon>Solaneae</taxon>
        <taxon>Solanum</taxon>
    </lineage>
</organism>
<feature type="compositionally biased region" description="Basic and acidic residues" evidence="1">
    <location>
        <begin position="47"/>
        <end position="59"/>
    </location>
</feature>
<dbReference type="EMBL" id="JACXVP010000012">
    <property type="protein sequence ID" value="KAG5571027.1"/>
    <property type="molecule type" value="Genomic_DNA"/>
</dbReference>
<dbReference type="Proteomes" id="UP000824120">
    <property type="component" value="Chromosome 12"/>
</dbReference>
<evidence type="ECO:0000313" key="2">
    <source>
        <dbReference type="EMBL" id="KAG5571027.1"/>
    </source>
</evidence>
<feature type="region of interest" description="Disordered" evidence="1">
    <location>
        <begin position="16"/>
        <end position="59"/>
    </location>
</feature>
<evidence type="ECO:0000256" key="1">
    <source>
        <dbReference type="SAM" id="MobiDB-lite"/>
    </source>
</evidence>
<protein>
    <submittedName>
        <fullName evidence="2">Uncharacterized protein</fullName>
    </submittedName>
</protein>
<evidence type="ECO:0000313" key="3">
    <source>
        <dbReference type="Proteomes" id="UP000824120"/>
    </source>
</evidence>
<sequence>MFLGSKVAKEIAADLTGAPGPFDTTQKKAAKKSHVKREKGPGPRVQKQSEEKEMSSEDRIAEMKRQKWSHLFEPPAPYLHEPEVREFNCKMELLEDRGVKTTIQDIEILLVVEILGIILGVSVKGVRSIEGCKPSSEFSTRATKCGDIKRTRQELKIVSISSTAKSIVRLFTI</sequence>
<proteinExistence type="predicted"/>
<gene>
    <name evidence="2" type="ORF">H5410_060793</name>
</gene>
<feature type="compositionally biased region" description="Basic residues" evidence="1">
    <location>
        <begin position="28"/>
        <end position="37"/>
    </location>
</feature>
<name>A0A9J5W601_SOLCO</name>
<dbReference type="AlphaFoldDB" id="A0A9J5W601"/>